<dbReference type="GO" id="GO:0032153">
    <property type="term" value="C:cell division site"/>
    <property type="evidence" value="ECO:0007669"/>
    <property type="project" value="TreeGrafter"/>
</dbReference>
<dbReference type="Gene3D" id="3.30.70.3040">
    <property type="match status" value="1"/>
</dbReference>
<keyword evidence="8 14" id="KW-0812">Transmembrane</keyword>
<dbReference type="NCBIfam" id="TIGR00439">
    <property type="entry name" value="FtsX_Gneg"/>
    <property type="match status" value="1"/>
</dbReference>
<evidence type="ECO:0000256" key="6">
    <source>
        <dbReference type="ARBA" id="ARBA00022519"/>
    </source>
</evidence>
<evidence type="ECO:0000256" key="14">
    <source>
        <dbReference type="SAM" id="Phobius"/>
    </source>
</evidence>
<evidence type="ECO:0000256" key="9">
    <source>
        <dbReference type="ARBA" id="ARBA00022989"/>
    </source>
</evidence>
<feature type="transmembrane region" description="Helical" evidence="14">
    <location>
        <begin position="216"/>
        <end position="236"/>
    </location>
</feature>
<feature type="transmembrane region" description="Helical" evidence="14">
    <location>
        <begin position="67"/>
        <end position="87"/>
    </location>
</feature>
<keyword evidence="10 12" id="KW-0472">Membrane</keyword>
<feature type="transmembrane region" description="Helical" evidence="14">
    <location>
        <begin position="316"/>
        <end position="334"/>
    </location>
</feature>
<feature type="region of interest" description="Disordered" evidence="13">
    <location>
        <begin position="1"/>
        <end position="42"/>
    </location>
</feature>
<dbReference type="InterPro" id="IPR040690">
    <property type="entry name" value="FtsX_ECD"/>
</dbReference>
<keyword evidence="6 12" id="KW-0997">Cell inner membrane</keyword>
<comment type="similarity">
    <text evidence="2 12">Belongs to the ABC-4 integral membrane protein family. FtsX subfamily.</text>
</comment>
<feature type="transmembrane region" description="Helical" evidence="14">
    <location>
        <begin position="264"/>
        <end position="283"/>
    </location>
</feature>
<gene>
    <name evidence="17" type="ORF">MARGE09_P3943</name>
</gene>
<feature type="domain" description="ABC3 transporter permease C-terminal" evidence="15">
    <location>
        <begin position="219"/>
        <end position="334"/>
    </location>
</feature>
<keyword evidence="11 12" id="KW-0131">Cell cycle</keyword>
<evidence type="ECO:0000256" key="13">
    <source>
        <dbReference type="SAM" id="MobiDB-lite"/>
    </source>
</evidence>
<comment type="function">
    <text evidence="12">Part of the ABC transporter FtsEX involved in cellular division.</text>
</comment>
<comment type="subcellular location">
    <subcellularLocation>
        <location evidence="1">Cell inner membrane</location>
        <topology evidence="1">Multi-pass membrane protein</topology>
    </subcellularLocation>
</comment>
<dbReference type="Proteomes" id="UP001320119">
    <property type="component" value="Chromosome"/>
</dbReference>
<dbReference type="InterPro" id="IPR004513">
    <property type="entry name" value="FtsX"/>
</dbReference>
<dbReference type="RefSeq" id="WP_236985015.1">
    <property type="nucleotide sequence ID" value="NZ_AP023086.1"/>
</dbReference>
<evidence type="ECO:0000256" key="7">
    <source>
        <dbReference type="ARBA" id="ARBA00022618"/>
    </source>
</evidence>
<keyword evidence="18" id="KW-1185">Reference proteome</keyword>
<comment type="subunit">
    <text evidence="3">Forms a membrane-associated complex with FtsE.</text>
</comment>
<dbReference type="PANTHER" id="PTHR47755:SF1">
    <property type="entry name" value="CELL DIVISION PROTEIN FTSX"/>
    <property type="match status" value="1"/>
</dbReference>
<accession>A0AAN1WLA7</accession>
<evidence type="ECO:0000256" key="5">
    <source>
        <dbReference type="ARBA" id="ARBA00022475"/>
    </source>
</evidence>
<evidence type="ECO:0000256" key="12">
    <source>
        <dbReference type="PIRNR" id="PIRNR003097"/>
    </source>
</evidence>
<evidence type="ECO:0000313" key="18">
    <source>
        <dbReference type="Proteomes" id="UP001320119"/>
    </source>
</evidence>
<evidence type="ECO:0000256" key="4">
    <source>
        <dbReference type="ARBA" id="ARBA00021907"/>
    </source>
</evidence>
<dbReference type="KEGG" id="marq:MARGE09_P3943"/>
<dbReference type="InterPro" id="IPR003838">
    <property type="entry name" value="ABC3_permease_C"/>
</dbReference>
<dbReference type="AlphaFoldDB" id="A0AAN1WLA7"/>
<dbReference type="Pfam" id="PF02687">
    <property type="entry name" value="FtsX"/>
    <property type="match status" value="1"/>
</dbReference>
<sequence>MSRKIKPSATKNANHKSATLKPEAAPSRGAVHSQNSAGQKFKSWRQHHVISAKTSLMRLLGMPLQTIMTSLVVAIALALPTTLFIAINNVQTLGDSWDANPKISVYLHLRAREAAIKGLEKELTQRTDIKSVEYISPAEALAGFQDMAGFGNALDMLEQNPLPPTLVVTPTAAASSPALLAALGDSIRKNSLVESVDMDMDWVRRLREIMVLGKKIVTILASLLGLGVLLALGNSIRLAIENRRDEIIIVKLVGGTNGFVRRPFLYTGAWYGFFGGTLAVLLVSLGHQSLAGSVASLAAAYQSGFVLKGLTFMDNFSLLAASTFLGLFSAWLAVGKHLSEIEPR</sequence>
<proteinExistence type="inferred from homology"/>
<evidence type="ECO:0000256" key="2">
    <source>
        <dbReference type="ARBA" id="ARBA00007379"/>
    </source>
</evidence>
<dbReference type="EMBL" id="AP023086">
    <property type="protein sequence ID" value="BCD99741.1"/>
    <property type="molecule type" value="Genomic_DNA"/>
</dbReference>
<dbReference type="GO" id="GO:0005886">
    <property type="term" value="C:plasma membrane"/>
    <property type="evidence" value="ECO:0007669"/>
    <property type="project" value="UniProtKB-SubCell"/>
</dbReference>
<evidence type="ECO:0000256" key="11">
    <source>
        <dbReference type="ARBA" id="ARBA00023306"/>
    </source>
</evidence>
<organism evidence="17 18">
    <name type="scientific">Marinagarivorans cellulosilyticus</name>
    <dbReference type="NCBI Taxonomy" id="2721545"/>
    <lineage>
        <taxon>Bacteria</taxon>
        <taxon>Pseudomonadati</taxon>
        <taxon>Pseudomonadota</taxon>
        <taxon>Gammaproteobacteria</taxon>
        <taxon>Cellvibrionales</taxon>
        <taxon>Cellvibrionaceae</taxon>
        <taxon>Marinagarivorans</taxon>
    </lineage>
</organism>
<evidence type="ECO:0000256" key="3">
    <source>
        <dbReference type="ARBA" id="ARBA00011160"/>
    </source>
</evidence>
<dbReference type="PANTHER" id="PTHR47755">
    <property type="entry name" value="CELL DIVISION PROTEIN FTSX"/>
    <property type="match status" value="1"/>
</dbReference>
<dbReference type="Pfam" id="PF18075">
    <property type="entry name" value="FtsX_ECD"/>
    <property type="match status" value="1"/>
</dbReference>
<evidence type="ECO:0000259" key="15">
    <source>
        <dbReference type="Pfam" id="PF02687"/>
    </source>
</evidence>
<dbReference type="InterPro" id="IPR047590">
    <property type="entry name" value="FtsX_proteobact-type"/>
</dbReference>
<evidence type="ECO:0000256" key="8">
    <source>
        <dbReference type="ARBA" id="ARBA00022692"/>
    </source>
</evidence>
<evidence type="ECO:0000256" key="10">
    <source>
        <dbReference type="ARBA" id="ARBA00023136"/>
    </source>
</evidence>
<feature type="domain" description="FtsX extracellular" evidence="16">
    <location>
        <begin position="102"/>
        <end position="196"/>
    </location>
</feature>
<evidence type="ECO:0000256" key="1">
    <source>
        <dbReference type="ARBA" id="ARBA00004429"/>
    </source>
</evidence>
<keyword evidence="5 12" id="KW-1003">Cell membrane</keyword>
<dbReference type="PIRSF" id="PIRSF003097">
    <property type="entry name" value="FtsX"/>
    <property type="match status" value="1"/>
</dbReference>
<keyword evidence="7 12" id="KW-0132">Cell division</keyword>
<evidence type="ECO:0000313" key="17">
    <source>
        <dbReference type="EMBL" id="BCD99741.1"/>
    </source>
</evidence>
<reference evidence="17 18" key="1">
    <citation type="journal article" date="2022" name="IScience">
        <title>An ultrasensitive nanofiber-based assay for enzymatic hydrolysis and deep-sea microbial degradation of cellulose.</title>
        <authorList>
            <person name="Tsudome M."/>
            <person name="Tachioka M."/>
            <person name="Miyazaki M."/>
            <person name="Uchimura K."/>
            <person name="Tsuda M."/>
            <person name="Takaki Y."/>
            <person name="Deguchi S."/>
        </authorList>
    </citation>
    <scope>NUCLEOTIDE SEQUENCE [LARGE SCALE GENOMIC DNA]</scope>
    <source>
        <strain evidence="17 18">GE09</strain>
    </source>
</reference>
<name>A0AAN1WLA7_9GAMM</name>
<keyword evidence="9 14" id="KW-1133">Transmembrane helix</keyword>
<dbReference type="GO" id="GO:0051301">
    <property type="term" value="P:cell division"/>
    <property type="evidence" value="ECO:0007669"/>
    <property type="project" value="UniProtKB-KW"/>
</dbReference>
<protein>
    <recommendedName>
        <fullName evidence="4 12">Cell division protein FtsX</fullName>
    </recommendedName>
</protein>
<evidence type="ECO:0000259" key="16">
    <source>
        <dbReference type="Pfam" id="PF18075"/>
    </source>
</evidence>